<reference evidence="1" key="1">
    <citation type="submission" date="2019-10" db="EMBL/GenBank/DDBJ databases">
        <authorList>
            <consortium name="DOE Joint Genome Institute"/>
            <person name="Kuo A."/>
            <person name="Miyauchi S."/>
            <person name="Kiss E."/>
            <person name="Drula E."/>
            <person name="Kohler A."/>
            <person name="Sanchez-Garcia M."/>
            <person name="Andreopoulos B."/>
            <person name="Barry K.W."/>
            <person name="Bonito G."/>
            <person name="Buee M."/>
            <person name="Carver A."/>
            <person name="Chen C."/>
            <person name="Cichocki N."/>
            <person name="Clum A."/>
            <person name="Culley D."/>
            <person name="Crous P.W."/>
            <person name="Fauchery L."/>
            <person name="Girlanda M."/>
            <person name="Hayes R."/>
            <person name="Keri Z."/>
            <person name="Labutti K."/>
            <person name="Lipzen A."/>
            <person name="Lombard V."/>
            <person name="Magnuson J."/>
            <person name="Maillard F."/>
            <person name="Morin E."/>
            <person name="Murat C."/>
            <person name="Nolan M."/>
            <person name="Ohm R."/>
            <person name="Pangilinan J."/>
            <person name="Pereira M."/>
            <person name="Perotto S."/>
            <person name="Peter M."/>
            <person name="Riley R."/>
            <person name="Sitrit Y."/>
            <person name="Stielow B."/>
            <person name="Szollosi G."/>
            <person name="Zifcakova L."/>
            <person name="Stursova M."/>
            <person name="Spatafora J.W."/>
            <person name="Tedersoo L."/>
            <person name="Vaario L.-M."/>
            <person name="Yamada A."/>
            <person name="Yan M."/>
            <person name="Wang P."/>
            <person name="Xu J."/>
            <person name="Bruns T."/>
            <person name="Baldrian P."/>
            <person name="Vilgalys R."/>
            <person name="Henrissat B."/>
            <person name="Grigoriev I.V."/>
            <person name="Hibbett D."/>
            <person name="Nagy L.G."/>
            <person name="Martin F.M."/>
        </authorList>
    </citation>
    <scope>NUCLEOTIDE SEQUENCE</scope>
    <source>
        <strain evidence="1">P2</strain>
    </source>
</reference>
<name>A0ACB6ZLE0_THEGA</name>
<comment type="caution">
    <text evidence="1">The sequence shown here is derived from an EMBL/GenBank/DDBJ whole genome shotgun (WGS) entry which is preliminary data.</text>
</comment>
<keyword evidence="2" id="KW-1185">Reference proteome</keyword>
<protein>
    <submittedName>
        <fullName evidence="1">Uncharacterized protein</fullName>
    </submittedName>
</protein>
<proteinExistence type="predicted"/>
<dbReference type="EMBL" id="MU117990">
    <property type="protein sequence ID" value="KAF9649966.1"/>
    <property type="molecule type" value="Genomic_DNA"/>
</dbReference>
<sequence length="93" mass="10508">MASPSTQSPDQPQYSTYTNVWQPNQRAPTTQYIARKAQPIKPIDSEPAPDRPDIYFCDLYVNASYNSPKCSKVLIARARLQRFPLESAIPPLP</sequence>
<accession>A0ACB6ZLE0</accession>
<evidence type="ECO:0000313" key="1">
    <source>
        <dbReference type="EMBL" id="KAF9649966.1"/>
    </source>
</evidence>
<evidence type="ECO:0000313" key="2">
    <source>
        <dbReference type="Proteomes" id="UP000886501"/>
    </source>
</evidence>
<reference evidence="1" key="2">
    <citation type="journal article" date="2020" name="Nat. Commun.">
        <title>Large-scale genome sequencing of mycorrhizal fungi provides insights into the early evolution of symbiotic traits.</title>
        <authorList>
            <person name="Miyauchi S."/>
            <person name="Kiss E."/>
            <person name="Kuo A."/>
            <person name="Drula E."/>
            <person name="Kohler A."/>
            <person name="Sanchez-Garcia M."/>
            <person name="Morin E."/>
            <person name="Andreopoulos B."/>
            <person name="Barry K.W."/>
            <person name="Bonito G."/>
            <person name="Buee M."/>
            <person name="Carver A."/>
            <person name="Chen C."/>
            <person name="Cichocki N."/>
            <person name="Clum A."/>
            <person name="Culley D."/>
            <person name="Crous P.W."/>
            <person name="Fauchery L."/>
            <person name="Girlanda M."/>
            <person name="Hayes R.D."/>
            <person name="Keri Z."/>
            <person name="LaButti K."/>
            <person name="Lipzen A."/>
            <person name="Lombard V."/>
            <person name="Magnuson J."/>
            <person name="Maillard F."/>
            <person name="Murat C."/>
            <person name="Nolan M."/>
            <person name="Ohm R.A."/>
            <person name="Pangilinan J."/>
            <person name="Pereira M.F."/>
            <person name="Perotto S."/>
            <person name="Peter M."/>
            <person name="Pfister S."/>
            <person name="Riley R."/>
            <person name="Sitrit Y."/>
            <person name="Stielow J.B."/>
            <person name="Szollosi G."/>
            <person name="Zifcakova L."/>
            <person name="Stursova M."/>
            <person name="Spatafora J.W."/>
            <person name="Tedersoo L."/>
            <person name="Vaario L.M."/>
            <person name="Yamada A."/>
            <person name="Yan M."/>
            <person name="Wang P."/>
            <person name="Xu J."/>
            <person name="Bruns T."/>
            <person name="Baldrian P."/>
            <person name="Vilgalys R."/>
            <person name="Dunand C."/>
            <person name="Henrissat B."/>
            <person name="Grigoriev I.V."/>
            <person name="Hibbett D."/>
            <person name="Nagy L.G."/>
            <person name="Martin F.M."/>
        </authorList>
    </citation>
    <scope>NUCLEOTIDE SEQUENCE</scope>
    <source>
        <strain evidence="1">P2</strain>
    </source>
</reference>
<dbReference type="Proteomes" id="UP000886501">
    <property type="component" value="Unassembled WGS sequence"/>
</dbReference>
<organism evidence="1 2">
    <name type="scientific">Thelephora ganbajun</name>
    <name type="common">Ganba fungus</name>
    <dbReference type="NCBI Taxonomy" id="370292"/>
    <lineage>
        <taxon>Eukaryota</taxon>
        <taxon>Fungi</taxon>
        <taxon>Dikarya</taxon>
        <taxon>Basidiomycota</taxon>
        <taxon>Agaricomycotina</taxon>
        <taxon>Agaricomycetes</taxon>
        <taxon>Thelephorales</taxon>
        <taxon>Thelephoraceae</taxon>
        <taxon>Thelephora</taxon>
    </lineage>
</organism>
<gene>
    <name evidence="1" type="ORF">BDM02DRAFT_3112731</name>
</gene>